<name>A0A8T2TSL1_CERRI</name>
<dbReference type="InterPro" id="IPR027450">
    <property type="entry name" value="AlkB-like"/>
</dbReference>
<dbReference type="GO" id="GO:0032451">
    <property type="term" value="F:demethylase activity"/>
    <property type="evidence" value="ECO:0007669"/>
    <property type="project" value="InterPro"/>
</dbReference>
<accession>A0A8T2TSL1</accession>
<proteinExistence type="inferred from homology"/>
<evidence type="ECO:0000313" key="5">
    <source>
        <dbReference type="Proteomes" id="UP000825935"/>
    </source>
</evidence>
<keyword evidence="5" id="KW-1185">Reference proteome</keyword>
<dbReference type="OrthoDB" id="271595at2759"/>
<dbReference type="GO" id="GO:0003729">
    <property type="term" value="F:mRNA binding"/>
    <property type="evidence" value="ECO:0007669"/>
    <property type="project" value="InterPro"/>
</dbReference>
<dbReference type="Pfam" id="PF13532">
    <property type="entry name" value="2OG-FeII_Oxy_2"/>
    <property type="match status" value="1"/>
</dbReference>
<dbReference type="InterPro" id="IPR037151">
    <property type="entry name" value="AlkB-like_sf"/>
</dbReference>
<gene>
    <name evidence="4" type="ORF">KP509_11G007300</name>
</gene>
<dbReference type="GO" id="GO:0006402">
    <property type="term" value="P:mRNA catabolic process"/>
    <property type="evidence" value="ECO:0007669"/>
    <property type="project" value="InterPro"/>
</dbReference>
<dbReference type="Proteomes" id="UP000825935">
    <property type="component" value="Chromosome 11"/>
</dbReference>
<feature type="region of interest" description="Disordered" evidence="2">
    <location>
        <begin position="49"/>
        <end position="79"/>
    </location>
</feature>
<dbReference type="SUPFAM" id="SSF51197">
    <property type="entry name" value="Clavaminate synthase-like"/>
    <property type="match status" value="1"/>
</dbReference>
<dbReference type="PROSITE" id="PS51471">
    <property type="entry name" value="FE2OG_OXY"/>
    <property type="match status" value="1"/>
</dbReference>
<dbReference type="EMBL" id="CM035416">
    <property type="protein sequence ID" value="KAH7424404.1"/>
    <property type="molecule type" value="Genomic_DNA"/>
</dbReference>
<dbReference type="InterPro" id="IPR005123">
    <property type="entry name" value="Oxoglu/Fe-dep_dioxygenase_dom"/>
</dbReference>
<evidence type="ECO:0000313" key="4">
    <source>
        <dbReference type="EMBL" id="KAH7424404.1"/>
    </source>
</evidence>
<dbReference type="Gene3D" id="2.60.120.590">
    <property type="entry name" value="Alpha-ketoglutarate-dependent dioxygenase AlkB-like"/>
    <property type="match status" value="1"/>
</dbReference>
<protein>
    <recommendedName>
        <fullName evidence="3">Fe2OG dioxygenase domain-containing protein</fullName>
    </recommendedName>
</protein>
<comment type="similarity">
    <text evidence="1">Belongs to the alkB family.</text>
</comment>
<dbReference type="AlphaFoldDB" id="A0A8T2TSL1"/>
<dbReference type="PANTHER" id="PTHR31447:SF23">
    <property type="entry name" value="2-OXOGLUTARATE AND FE(II)-DEPENDENT OXYGENASE SUPERFAMILY PROTEIN"/>
    <property type="match status" value="1"/>
</dbReference>
<organism evidence="4 5">
    <name type="scientific">Ceratopteris richardii</name>
    <name type="common">Triangle waterfern</name>
    <dbReference type="NCBI Taxonomy" id="49495"/>
    <lineage>
        <taxon>Eukaryota</taxon>
        <taxon>Viridiplantae</taxon>
        <taxon>Streptophyta</taxon>
        <taxon>Embryophyta</taxon>
        <taxon>Tracheophyta</taxon>
        <taxon>Polypodiopsida</taxon>
        <taxon>Polypodiidae</taxon>
        <taxon>Polypodiales</taxon>
        <taxon>Pteridineae</taxon>
        <taxon>Pteridaceae</taxon>
        <taxon>Parkerioideae</taxon>
        <taxon>Ceratopteris</taxon>
    </lineage>
</organism>
<evidence type="ECO:0000259" key="3">
    <source>
        <dbReference type="PROSITE" id="PS51471"/>
    </source>
</evidence>
<evidence type="ECO:0000256" key="2">
    <source>
        <dbReference type="SAM" id="MobiDB-lite"/>
    </source>
</evidence>
<comment type="caution">
    <text evidence="4">The sequence shown here is derived from an EMBL/GenBank/DDBJ whole genome shotgun (WGS) entry which is preliminary data.</text>
</comment>
<dbReference type="InterPro" id="IPR044842">
    <property type="entry name" value="ALKBH9B/ALKBH10B-like"/>
</dbReference>
<dbReference type="PANTHER" id="PTHR31447">
    <property type="entry name" value="HYDROXYPROLINE-RICH GLYCOPROTEIN FAMILY PROTEIN-RELATED"/>
    <property type="match status" value="1"/>
</dbReference>
<sequence>MAEFRSTRSSNAGWGRRVYATPNDIASDVRSPEAVSKAWNGHRVNDEEVRCNNVRSKPWPESGAQGSENDGREQHADEVEDDNDVRMAAALLLEKAFNALSAQLCDACLVNLKRNLSSIASGNLKQLGAANGIGVDAHVLDEIQKEREPQIHQSEALNSTTTSNLMTADSNDHRASNIRSSAQRPIPDATAYMTGATSRETVTLQTKVTSESTDNRQRLSEIRRKKDFCFIDRINGKNVNILEGLELHRNVFNNVEQKELIDYVYQLQELGRNQKLRRRTYSEPRKWMRGKGRVTLQFGCCYNYAIDKDGNPPGIIREEEVDAIPQKFRMVIKRLVEWHVLPAGCIPDSCIVNIYDVGDCIPPHIDHHDFVRPFCTLSLLSECNIIFGTELKIAGPGEFIGSYSIPLPTGSVLILNGNGADVAKHAVPAVPTKRISITFRKMDPTKVPESFKPDKELLSTKPLANGGSSKLNLSTGSTGQIPDVGHLKLNAMSLNSANGTNAQGRISEKPQFSLENDFPALQISKTPSMPAVKGRLRSSRT</sequence>
<reference evidence="4" key="1">
    <citation type="submission" date="2021-08" db="EMBL/GenBank/DDBJ databases">
        <title>WGS assembly of Ceratopteris richardii.</title>
        <authorList>
            <person name="Marchant D.B."/>
            <person name="Chen G."/>
            <person name="Jenkins J."/>
            <person name="Shu S."/>
            <person name="Leebens-Mack J."/>
            <person name="Grimwood J."/>
            <person name="Schmutz J."/>
            <person name="Soltis P."/>
            <person name="Soltis D."/>
            <person name="Chen Z.-H."/>
        </authorList>
    </citation>
    <scope>NUCLEOTIDE SEQUENCE</scope>
    <source>
        <strain evidence="4">Whitten #5841</strain>
        <tissue evidence="4">Leaf</tissue>
    </source>
</reference>
<feature type="domain" description="Fe2OG dioxygenase" evidence="3">
    <location>
        <begin position="346"/>
        <end position="443"/>
    </location>
</feature>
<evidence type="ECO:0000256" key="1">
    <source>
        <dbReference type="ARBA" id="ARBA00007879"/>
    </source>
</evidence>